<dbReference type="PANTHER" id="PTHR43343:SF3">
    <property type="entry name" value="PROTEASE DO-LIKE 8, CHLOROPLASTIC"/>
    <property type="match status" value="1"/>
</dbReference>
<dbReference type="Gene3D" id="2.40.10.10">
    <property type="entry name" value="Trypsin-like serine proteases"/>
    <property type="match status" value="2"/>
</dbReference>
<comment type="similarity">
    <text evidence="1">Belongs to the peptidase S1C family.</text>
</comment>
<feature type="region of interest" description="Disordered" evidence="4">
    <location>
        <begin position="1"/>
        <end position="109"/>
    </location>
</feature>
<evidence type="ECO:0000259" key="6">
    <source>
        <dbReference type="PROSITE" id="PS50106"/>
    </source>
</evidence>
<dbReference type="EMBL" id="CAEZYQ010000012">
    <property type="protein sequence ID" value="CAB4746361.1"/>
    <property type="molecule type" value="Genomic_DNA"/>
</dbReference>
<evidence type="ECO:0000256" key="4">
    <source>
        <dbReference type="SAM" id="MobiDB-lite"/>
    </source>
</evidence>
<evidence type="ECO:0000256" key="5">
    <source>
        <dbReference type="SAM" id="Phobius"/>
    </source>
</evidence>
<dbReference type="InterPro" id="IPR009003">
    <property type="entry name" value="Peptidase_S1_PA"/>
</dbReference>
<dbReference type="AlphaFoldDB" id="A0A6J6TG39"/>
<keyword evidence="5" id="KW-0472">Membrane</keyword>
<proteinExistence type="inferred from homology"/>
<dbReference type="InterPro" id="IPR001478">
    <property type="entry name" value="PDZ"/>
</dbReference>
<dbReference type="Pfam" id="PF13180">
    <property type="entry name" value="PDZ_2"/>
    <property type="match status" value="1"/>
</dbReference>
<feature type="compositionally biased region" description="Basic and acidic residues" evidence="4">
    <location>
        <begin position="16"/>
        <end position="25"/>
    </location>
</feature>
<evidence type="ECO:0000313" key="7">
    <source>
        <dbReference type="EMBL" id="CAB4746361.1"/>
    </source>
</evidence>
<sequence>MSEQDRTEPSQPPEQQPERAPEARPEQPALHESPAAWGEQPTAEQPRVEQARVEQAREPQAPADWTSRTQPLPGVPAQAPGPWGQPYGQQPQQTQAYAQQYPQPGAHAARGDVPTARVGGWVWPVVAMLALVVGVIGGVVGAAGFRILDEASEEPGLVSTGLDGVETREDAPLTAQDGTIANVADALLPSTVQIIAEFGGDESGATGSGFVLDRQGHVVTNSHVVADADEDGGRIQVVDQDGNRYDAEVVGRSAVYDLAVLIAPEMAGEFEPSALGASTRLRVGETVVAIGSPLGLSSTVTAGIVSALDRPVTTGDPESTSYINAVQTDAAINPGNSGGPLVNLLGEVVGVNSAIATTGGFGRDAGNIGVGFAIPVEQVRITADQILRTGEAQYPVIGAEVRTGNGDGDGAEIQEVTAGSAAEEAGLQDGDVVTEVEGVRVTDGIALIVAIRTYQPGERVDFTVRRDGQERVVSIELRGQVG</sequence>
<accession>A0A6J6TG39</accession>
<evidence type="ECO:0000256" key="2">
    <source>
        <dbReference type="ARBA" id="ARBA00022670"/>
    </source>
</evidence>
<dbReference type="InterPro" id="IPR001940">
    <property type="entry name" value="Peptidase_S1C"/>
</dbReference>
<dbReference type="Gene3D" id="2.30.42.10">
    <property type="match status" value="1"/>
</dbReference>
<protein>
    <submittedName>
        <fullName evidence="7">Unannotated protein</fullName>
    </submittedName>
</protein>
<dbReference type="CDD" id="cd06779">
    <property type="entry name" value="cpPDZ_Deg_HtrA-like"/>
    <property type="match status" value="1"/>
</dbReference>
<dbReference type="GO" id="GO:0006508">
    <property type="term" value="P:proteolysis"/>
    <property type="evidence" value="ECO:0007669"/>
    <property type="project" value="UniProtKB-KW"/>
</dbReference>
<reference evidence="7" key="1">
    <citation type="submission" date="2020-05" db="EMBL/GenBank/DDBJ databases">
        <authorList>
            <person name="Chiriac C."/>
            <person name="Salcher M."/>
            <person name="Ghai R."/>
            <person name="Kavagutti S V."/>
        </authorList>
    </citation>
    <scope>NUCLEOTIDE SEQUENCE</scope>
</reference>
<gene>
    <name evidence="7" type="ORF">UFOPK2761_01684</name>
</gene>
<dbReference type="SMART" id="SM00228">
    <property type="entry name" value="PDZ"/>
    <property type="match status" value="1"/>
</dbReference>
<feature type="compositionally biased region" description="Low complexity" evidence="4">
    <location>
        <begin position="75"/>
        <end position="108"/>
    </location>
</feature>
<dbReference type="GO" id="GO:0004252">
    <property type="term" value="F:serine-type endopeptidase activity"/>
    <property type="evidence" value="ECO:0007669"/>
    <property type="project" value="InterPro"/>
</dbReference>
<name>A0A6J6TG39_9ZZZZ</name>
<organism evidence="7">
    <name type="scientific">freshwater metagenome</name>
    <dbReference type="NCBI Taxonomy" id="449393"/>
    <lineage>
        <taxon>unclassified sequences</taxon>
        <taxon>metagenomes</taxon>
        <taxon>ecological metagenomes</taxon>
    </lineage>
</organism>
<dbReference type="PANTHER" id="PTHR43343">
    <property type="entry name" value="PEPTIDASE S12"/>
    <property type="match status" value="1"/>
</dbReference>
<feature type="domain" description="PDZ" evidence="6">
    <location>
        <begin position="383"/>
        <end position="443"/>
    </location>
</feature>
<dbReference type="SUPFAM" id="SSF50156">
    <property type="entry name" value="PDZ domain-like"/>
    <property type="match status" value="1"/>
</dbReference>
<dbReference type="InterPro" id="IPR043504">
    <property type="entry name" value="Peptidase_S1_PA_chymotrypsin"/>
</dbReference>
<dbReference type="InterPro" id="IPR051201">
    <property type="entry name" value="Chloro_Bact_Ser_Proteases"/>
</dbReference>
<feature type="transmembrane region" description="Helical" evidence="5">
    <location>
        <begin position="121"/>
        <end position="145"/>
    </location>
</feature>
<keyword evidence="5" id="KW-1133">Transmembrane helix</keyword>
<dbReference type="PRINTS" id="PR00834">
    <property type="entry name" value="PROTEASES2C"/>
</dbReference>
<dbReference type="Pfam" id="PF13365">
    <property type="entry name" value="Trypsin_2"/>
    <property type="match status" value="1"/>
</dbReference>
<dbReference type="SUPFAM" id="SSF50494">
    <property type="entry name" value="Trypsin-like serine proteases"/>
    <property type="match status" value="1"/>
</dbReference>
<keyword evidence="5" id="KW-0812">Transmembrane</keyword>
<keyword evidence="3" id="KW-0378">Hydrolase</keyword>
<evidence type="ECO:0000256" key="1">
    <source>
        <dbReference type="ARBA" id="ARBA00010541"/>
    </source>
</evidence>
<dbReference type="InterPro" id="IPR036034">
    <property type="entry name" value="PDZ_sf"/>
</dbReference>
<keyword evidence="2" id="KW-0645">Protease</keyword>
<dbReference type="PROSITE" id="PS50106">
    <property type="entry name" value="PDZ"/>
    <property type="match status" value="1"/>
</dbReference>
<evidence type="ECO:0000256" key="3">
    <source>
        <dbReference type="ARBA" id="ARBA00022801"/>
    </source>
</evidence>
<feature type="compositionally biased region" description="Basic and acidic residues" evidence="4">
    <location>
        <begin position="46"/>
        <end position="57"/>
    </location>
</feature>